<dbReference type="GO" id="GO:0005789">
    <property type="term" value="C:endoplasmic reticulum membrane"/>
    <property type="evidence" value="ECO:0007669"/>
    <property type="project" value="TreeGrafter"/>
</dbReference>
<comment type="caution">
    <text evidence="3">The sequence shown here is derived from an EMBL/GenBank/DDBJ whole genome shotgun (WGS) entry which is preliminary data.</text>
</comment>
<protein>
    <recommendedName>
        <fullName evidence="2">AB hydrolase-1 domain-containing protein</fullName>
    </recommendedName>
</protein>
<feature type="transmembrane region" description="Helical" evidence="1">
    <location>
        <begin position="24"/>
        <end position="44"/>
    </location>
</feature>
<dbReference type="InterPro" id="IPR000073">
    <property type="entry name" value="AB_hydrolase_1"/>
</dbReference>
<reference evidence="3" key="1">
    <citation type="submission" date="2022-11" db="EMBL/GenBank/DDBJ databases">
        <title>Genome Sequence of Cubamyces cubensis.</title>
        <authorList>
            <person name="Buettner E."/>
        </authorList>
    </citation>
    <scope>NUCLEOTIDE SEQUENCE</scope>
    <source>
        <strain evidence="3">MPL-01</strain>
    </source>
</reference>
<dbReference type="GO" id="GO:0006660">
    <property type="term" value="P:phosphatidylserine catabolic process"/>
    <property type="evidence" value="ECO:0007669"/>
    <property type="project" value="TreeGrafter"/>
</dbReference>
<dbReference type="GO" id="GO:0052651">
    <property type="term" value="P:monoacylglycerol catabolic process"/>
    <property type="evidence" value="ECO:0007669"/>
    <property type="project" value="TreeGrafter"/>
</dbReference>
<dbReference type="SUPFAM" id="SSF53474">
    <property type="entry name" value="alpha/beta-Hydrolases"/>
    <property type="match status" value="1"/>
</dbReference>
<dbReference type="AlphaFoldDB" id="A0AAD7XG44"/>
<evidence type="ECO:0000313" key="4">
    <source>
        <dbReference type="Proteomes" id="UP001215151"/>
    </source>
</evidence>
<accession>A0AAD7XG44</accession>
<gene>
    <name evidence="3" type="ORF">ONZ51_g815</name>
</gene>
<dbReference type="GO" id="GO:0004622">
    <property type="term" value="F:phosphatidylcholine lysophospholipase activity"/>
    <property type="evidence" value="ECO:0007669"/>
    <property type="project" value="TreeGrafter"/>
</dbReference>
<dbReference type="Proteomes" id="UP001215151">
    <property type="component" value="Unassembled WGS sequence"/>
</dbReference>
<keyword evidence="1" id="KW-0472">Membrane</keyword>
<dbReference type="Pfam" id="PF12697">
    <property type="entry name" value="Abhydrolase_6"/>
    <property type="match status" value="1"/>
</dbReference>
<keyword evidence="1" id="KW-0812">Transmembrane</keyword>
<evidence type="ECO:0000259" key="2">
    <source>
        <dbReference type="Pfam" id="PF12697"/>
    </source>
</evidence>
<dbReference type="PANTHER" id="PTHR12277">
    <property type="entry name" value="ALPHA/BETA HYDROLASE DOMAIN-CONTAINING PROTEIN"/>
    <property type="match status" value="1"/>
</dbReference>
<dbReference type="GO" id="GO:0047372">
    <property type="term" value="F:monoacylglycerol lipase activity"/>
    <property type="evidence" value="ECO:0007669"/>
    <property type="project" value="TreeGrafter"/>
</dbReference>
<dbReference type="InterPro" id="IPR029058">
    <property type="entry name" value="AB_hydrolase_fold"/>
</dbReference>
<evidence type="ECO:0000256" key="1">
    <source>
        <dbReference type="SAM" id="Phobius"/>
    </source>
</evidence>
<dbReference type="PANTHER" id="PTHR12277:SF194">
    <property type="entry name" value="FI04476P"/>
    <property type="match status" value="1"/>
</dbReference>
<proteinExistence type="predicted"/>
<sequence>MSDVDSDSQRRAKSNGFLAKVHKFAYFSTFVYACIIALLATPYIQRHVIYQHAVRVPWGARFDLPEKYGLAPGKTSNLKLRTSDNITIGAWFVLAEPVYQARSAAASSVLDQPSLETMQQALQTHPTILYLHGQAATRAAPMRVQHYAAFSSRLGVNVLVIDYRGFGDSEGTPTEDGLTEDAKAAWHWLTENGAKPEDVLLVGHSLGTGVSSRLATWLAREDVKPRGVALLAPFTSLASVVETYDIGGFPILQPLQSFAFGRKLIKKLVRHEFNTLSVINDINVPLFIAHSQNDMDIPHAHSRTLLDILLDPLLPSAPVSLPATPDAILTSDDYATFIEVQKQRRVARSELVRKVEVPTFGTIEEFDGNAGKVVYVETFWGAHNNVGLQEGVQDILAQLEK</sequence>
<evidence type="ECO:0000313" key="3">
    <source>
        <dbReference type="EMBL" id="KAJ8496977.1"/>
    </source>
</evidence>
<name>A0AAD7XG44_9APHY</name>
<feature type="domain" description="AB hydrolase-1" evidence="2">
    <location>
        <begin position="128"/>
        <end position="347"/>
    </location>
</feature>
<dbReference type="EMBL" id="JAPEVG010000010">
    <property type="protein sequence ID" value="KAJ8496977.1"/>
    <property type="molecule type" value="Genomic_DNA"/>
</dbReference>
<keyword evidence="4" id="KW-1185">Reference proteome</keyword>
<keyword evidence="1" id="KW-1133">Transmembrane helix</keyword>
<organism evidence="3 4">
    <name type="scientific">Trametes cubensis</name>
    <dbReference type="NCBI Taxonomy" id="1111947"/>
    <lineage>
        <taxon>Eukaryota</taxon>
        <taxon>Fungi</taxon>
        <taxon>Dikarya</taxon>
        <taxon>Basidiomycota</taxon>
        <taxon>Agaricomycotina</taxon>
        <taxon>Agaricomycetes</taxon>
        <taxon>Polyporales</taxon>
        <taxon>Polyporaceae</taxon>
        <taxon>Trametes</taxon>
    </lineage>
</organism>
<dbReference type="Gene3D" id="3.40.50.1820">
    <property type="entry name" value="alpha/beta hydrolase"/>
    <property type="match status" value="1"/>
</dbReference>